<proteinExistence type="predicted"/>
<protein>
    <submittedName>
        <fullName evidence="1">Uncharacterized protein</fullName>
    </submittedName>
</protein>
<organism evidence="1 2">
    <name type="scientific">Agrobacterium pusense</name>
    <dbReference type="NCBI Taxonomy" id="648995"/>
    <lineage>
        <taxon>Bacteria</taxon>
        <taxon>Pseudomonadati</taxon>
        <taxon>Pseudomonadota</taxon>
        <taxon>Alphaproteobacteria</taxon>
        <taxon>Hyphomicrobiales</taxon>
        <taxon>Rhizobiaceae</taxon>
        <taxon>Rhizobium/Agrobacterium group</taxon>
        <taxon>Agrobacterium</taxon>
    </lineage>
</organism>
<evidence type="ECO:0000313" key="2">
    <source>
        <dbReference type="Proteomes" id="UP001155820"/>
    </source>
</evidence>
<dbReference type="AlphaFoldDB" id="A0AA44IZY9"/>
<dbReference type="EMBL" id="JABRWM010000006">
    <property type="protein sequence ID" value="NRF20799.1"/>
    <property type="molecule type" value="Genomic_DNA"/>
</dbReference>
<dbReference type="RefSeq" id="WP_172873461.1">
    <property type="nucleotide sequence ID" value="NZ_JABRWL010000005.1"/>
</dbReference>
<evidence type="ECO:0000313" key="1">
    <source>
        <dbReference type="EMBL" id="NRF20799.1"/>
    </source>
</evidence>
<name>A0AA44IZY9_9HYPH</name>
<accession>A0AA44IZY9</accession>
<sequence length="90" mass="9449">MKSNGNTTDHPALPAARRDACDEIITGAARIIVHEVGITVPQMVDRMLTFAAAQSCATDGRAAASAAFRAIAEQIDNGIFVAVEPKGRVQ</sequence>
<gene>
    <name evidence="1" type="ORF">FOB26_17205</name>
</gene>
<keyword evidence="2" id="KW-1185">Reference proteome</keyword>
<reference evidence="1" key="1">
    <citation type="submission" date="2019-07" db="EMBL/GenBank/DDBJ databases">
        <title>FDA dAtabase for Regulatory Grade micrObial Sequences (FDA-ARGOS): Supporting development and validation of Infectious Disease Dx tests.</title>
        <authorList>
            <person name="Bachman M."/>
            <person name="Young C."/>
            <person name="Tallon L."/>
            <person name="Sadzewicz L."/>
            <person name="Vavikolanu K."/>
            <person name="Mehta A."/>
            <person name="Aluvathingal J."/>
            <person name="Nadendla S."/>
            <person name="Nandy P."/>
            <person name="Geyer C."/>
            <person name="Yan Y."/>
            <person name="Sichtig H."/>
        </authorList>
    </citation>
    <scope>NUCLEOTIDE SEQUENCE</scope>
    <source>
        <strain evidence="1">FDAARGOS_618</strain>
    </source>
</reference>
<dbReference type="Proteomes" id="UP001155820">
    <property type="component" value="Unassembled WGS sequence"/>
</dbReference>
<comment type="caution">
    <text evidence="1">The sequence shown here is derived from an EMBL/GenBank/DDBJ whole genome shotgun (WGS) entry which is preliminary data.</text>
</comment>